<dbReference type="EMBL" id="JAPWTK010000020">
    <property type="protein sequence ID" value="KAJ8957884.1"/>
    <property type="molecule type" value="Genomic_DNA"/>
</dbReference>
<evidence type="ECO:0000256" key="3">
    <source>
        <dbReference type="ARBA" id="ARBA00022833"/>
    </source>
</evidence>
<dbReference type="PANTHER" id="PTHR45877:SF2">
    <property type="entry name" value="E3 UBIQUITIN-PROTEIN LIGASE SINA-RELATED"/>
    <property type="match status" value="1"/>
</dbReference>
<dbReference type="InterPro" id="IPR049548">
    <property type="entry name" value="Sina-like_RING"/>
</dbReference>
<dbReference type="AlphaFoldDB" id="A0AAV8Z401"/>
<dbReference type="Proteomes" id="UP001162162">
    <property type="component" value="Unassembled WGS sequence"/>
</dbReference>
<accession>A0AAV8Z401</accession>
<dbReference type="SUPFAM" id="SSF49599">
    <property type="entry name" value="TRAF domain-like"/>
    <property type="match status" value="1"/>
</dbReference>
<keyword evidence="2" id="KW-0863">Zinc-finger</keyword>
<evidence type="ECO:0000256" key="1">
    <source>
        <dbReference type="ARBA" id="ARBA00022723"/>
    </source>
</evidence>
<dbReference type="InterPro" id="IPR004162">
    <property type="entry name" value="SINA-like_animal"/>
</dbReference>
<dbReference type="InterPro" id="IPR013083">
    <property type="entry name" value="Znf_RING/FYVE/PHD"/>
</dbReference>
<dbReference type="Gene3D" id="3.30.40.10">
    <property type="entry name" value="Zinc/RING finger domain, C3HC4 (zinc finger)"/>
    <property type="match status" value="2"/>
</dbReference>
<organism evidence="6 7">
    <name type="scientific">Aromia moschata</name>
    <dbReference type="NCBI Taxonomy" id="1265417"/>
    <lineage>
        <taxon>Eukaryota</taxon>
        <taxon>Metazoa</taxon>
        <taxon>Ecdysozoa</taxon>
        <taxon>Arthropoda</taxon>
        <taxon>Hexapoda</taxon>
        <taxon>Insecta</taxon>
        <taxon>Pterygota</taxon>
        <taxon>Neoptera</taxon>
        <taxon>Endopterygota</taxon>
        <taxon>Coleoptera</taxon>
        <taxon>Polyphaga</taxon>
        <taxon>Cucujiformia</taxon>
        <taxon>Chrysomeloidea</taxon>
        <taxon>Cerambycidae</taxon>
        <taxon>Cerambycinae</taxon>
        <taxon>Callichromatini</taxon>
        <taxon>Aromia</taxon>
    </lineage>
</organism>
<dbReference type="GO" id="GO:0043161">
    <property type="term" value="P:proteasome-mediated ubiquitin-dependent protein catabolic process"/>
    <property type="evidence" value="ECO:0007669"/>
    <property type="project" value="TreeGrafter"/>
</dbReference>
<evidence type="ECO:0000313" key="6">
    <source>
        <dbReference type="EMBL" id="KAJ8957884.1"/>
    </source>
</evidence>
<name>A0AAV8Z401_9CUCU</name>
<evidence type="ECO:0000256" key="2">
    <source>
        <dbReference type="ARBA" id="ARBA00022771"/>
    </source>
</evidence>
<keyword evidence="1" id="KW-0479">Metal-binding</keyword>
<proteinExistence type="predicted"/>
<gene>
    <name evidence="6" type="ORF">NQ318_001880</name>
</gene>
<dbReference type="GO" id="GO:0008270">
    <property type="term" value="F:zinc ion binding"/>
    <property type="evidence" value="ECO:0007669"/>
    <property type="project" value="UniProtKB-KW"/>
</dbReference>
<feature type="compositionally biased region" description="Basic and acidic residues" evidence="4">
    <location>
        <begin position="358"/>
        <end position="369"/>
    </location>
</feature>
<evidence type="ECO:0000256" key="4">
    <source>
        <dbReference type="SAM" id="MobiDB-lite"/>
    </source>
</evidence>
<reference evidence="6" key="1">
    <citation type="journal article" date="2023" name="Insect Mol. Biol.">
        <title>Genome sequencing provides insights into the evolution of gene families encoding plant cell wall-degrading enzymes in longhorned beetles.</title>
        <authorList>
            <person name="Shin N.R."/>
            <person name="Okamura Y."/>
            <person name="Kirsch R."/>
            <person name="Pauchet Y."/>
        </authorList>
    </citation>
    <scope>NUCLEOTIDE SEQUENCE</scope>
    <source>
        <strain evidence="6">AMC_N1</strain>
    </source>
</reference>
<keyword evidence="3" id="KW-0862">Zinc</keyword>
<evidence type="ECO:0000259" key="5">
    <source>
        <dbReference type="Pfam" id="PF21362"/>
    </source>
</evidence>
<dbReference type="GO" id="GO:0031624">
    <property type="term" value="F:ubiquitin conjugating enzyme binding"/>
    <property type="evidence" value="ECO:0007669"/>
    <property type="project" value="TreeGrafter"/>
</dbReference>
<comment type="caution">
    <text evidence="6">The sequence shown here is derived from an EMBL/GenBank/DDBJ whole genome shotgun (WGS) entry which is preliminary data.</text>
</comment>
<dbReference type="Pfam" id="PF21362">
    <property type="entry name" value="Sina_RING"/>
    <property type="match status" value="1"/>
</dbReference>
<dbReference type="GO" id="GO:0005737">
    <property type="term" value="C:cytoplasm"/>
    <property type="evidence" value="ECO:0007669"/>
    <property type="project" value="TreeGrafter"/>
</dbReference>
<dbReference type="PANTHER" id="PTHR45877">
    <property type="entry name" value="E3 UBIQUITIN-PROTEIN LIGASE SIAH2"/>
    <property type="match status" value="1"/>
</dbReference>
<feature type="domain" description="E3 ubiquitin-protein ligase Sina-like RING finger" evidence="5">
    <location>
        <begin position="294"/>
        <end position="328"/>
    </location>
</feature>
<dbReference type="GO" id="GO:0061630">
    <property type="term" value="F:ubiquitin protein ligase activity"/>
    <property type="evidence" value="ECO:0007669"/>
    <property type="project" value="TreeGrafter"/>
</dbReference>
<evidence type="ECO:0000313" key="7">
    <source>
        <dbReference type="Proteomes" id="UP001162162"/>
    </source>
</evidence>
<sequence>MVRMDNKFIPPDNVVDLLKCSLCDFYLSVSPIYLISDDGSQYKCGRCSSIKTMIAIRANMYEHLAKLMTFPCSYKECSEKLVFADVRDHEKTCLNRIITCPKANCHDSYKIWNISAHFKDKHADLFHTNMFMIKNVYAYYNIDVLEKNGKTYISLFDFDDINFGVSICSTESSNGAQFEVKLTSDNSKYTISISNQNIIMFNEREHCFKCVNGTCKSKFHVYKDNRKEVSKRMTTKVNRESVKKLFGSGLITYTITIYDKAEIKEEVKERDSKEDLKDSLIRKAKKIFLQMLECPICKEYMAPPIYQCLSGHTVCTTCKAKMDCCSTCQSKIENTRNFALEDVSKKVELPQFEDKKSLKNEGGVKRGSSEEVDGADCPQKVAKK</sequence>
<keyword evidence="7" id="KW-1185">Reference proteome</keyword>
<feature type="region of interest" description="Disordered" evidence="4">
    <location>
        <begin position="358"/>
        <end position="384"/>
    </location>
</feature>
<protein>
    <recommendedName>
        <fullName evidence="5">E3 ubiquitin-protein ligase Sina-like RING finger domain-containing protein</fullName>
    </recommendedName>
</protein>